<reference evidence="1" key="1">
    <citation type="submission" date="2020-10" db="EMBL/GenBank/DDBJ databases">
        <title>Catharus ustulatus (Swainson's thrush) genome, bCatUst1, primary haplotype v2.</title>
        <authorList>
            <person name="Delmore K."/>
            <person name="Vafadar M."/>
            <person name="Formenti G."/>
            <person name="Chow W."/>
            <person name="Pelan S."/>
            <person name="Howe K."/>
            <person name="Rhie A."/>
            <person name="Mountcastle J."/>
            <person name="Haase B."/>
            <person name="Fedrigo O."/>
            <person name="Jarvis E.D."/>
        </authorList>
    </citation>
    <scope>NUCLEOTIDE SEQUENCE [LARGE SCALE GENOMIC DNA]</scope>
</reference>
<dbReference type="Ensembl" id="ENSCUST00005003890.1">
    <property type="protein sequence ID" value="ENSCUSP00005003714.1"/>
    <property type="gene ID" value="ENSCUSG00005002474.1"/>
</dbReference>
<reference evidence="1" key="2">
    <citation type="submission" date="2025-08" db="UniProtKB">
        <authorList>
            <consortium name="Ensembl"/>
        </authorList>
    </citation>
    <scope>IDENTIFICATION</scope>
</reference>
<sequence length="96" mass="10712">STTTMFTIKPCLHMSYARRTFPKKGQTCVVHYTGKACSGCSASHSRPLILTQTINGCIYLKSMCPCISNKMDSRLKTSIPGVFKHLLYGLCANFKW</sequence>
<dbReference type="Proteomes" id="UP000694563">
    <property type="component" value="Chromosome 3"/>
</dbReference>
<keyword evidence="2" id="KW-1185">Reference proteome</keyword>
<evidence type="ECO:0000313" key="1">
    <source>
        <dbReference type="Ensembl" id="ENSCUSP00005003714.1"/>
    </source>
</evidence>
<proteinExistence type="predicted"/>
<evidence type="ECO:0000313" key="2">
    <source>
        <dbReference type="Proteomes" id="UP000694563"/>
    </source>
</evidence>
<protein>
    <submittedName>
        <fullName evidence="1">Uncharacterized protein</fullName>
    </submittedName>
</protein>
<dbReference type="AlphaFoldDB" id="A0A8C3TQ32"/>
<name>A0A8C3TQ32_CATUS</name>
<accession>A0A8C3TQ32</accession>
<reference evidence="1" key="3">
    <citation type="submission" date="2025-09" db="UniProtKB">
        <authorList>
            <consortium name="Ensembl"/>
        </authorList>
    </citation>
    <scope>IDENTIFICATION</scope>
</reference>
<organism evidence="1 2">
    <name type="scientific">Catharus ustulatus</name>
    <name type="common">Russet-backed thrush</name>
    <name type="synonym">Hylocichla ustulatus</name>
    <dbReference type="NCBI Taxonomy" id="91951"/>
    <lineage>
        <taxon>Eukaryota</taxon>
        <taxon>Metazoa</taxon>
        <taxon>Chordata</taxon>
        <taxon>Craniata</taxon>
        <taxon>Vertebrata</taxon>
        <taxon>Euteleostomi</taxon>
        <taxon>Archelosauria</taxon>
        <taxon>Archosauria</taxon>
        <taxon>Dinosauria</taxon>
        <taxon>Saurischia</taxon>
        <taxon>Theropoda</taxon>
        <taxon>Coelurosauria</taxon>
        <taxon>Aves</taxon>
        <taxon>Neognathae</taxon>
        <taxon>Neoaves</taxon>
        <taxon>Telluraves</taxon>
        <taxon>Australaves</taxon>
        <taxon>Passeriformes</taxon>
        <taxon>Turdidae</taxon>
        <taxon>Catharus</taxon>
    </lineage>
</organism>